<comment type="caution">
    <text evidence="1">The sequence shown here is derived from an EMBL/GenBank/DDBJ whole genome shotgun (WGS) entry which is preliminary data.</text>
</comment>
<protein>
    <submittedName>
        <fullName evidence="1">Uncharacterized protein</fullName>
    </submittedName>
</protein>
<dbReference type="Proteomes" id="UP001154322">
    <property type="component" value="Unassembled WGS sequence"/>
</dbReference>
<reference evidence="1" key="1">
    <citation type="submission" date="2022-06" db="EMBL/GenBank/DDBJ databases">
        <authorList>
            <person name="Dietemann V."/>
            <person name="Ory F."/>
            <person name="Dainat B."/>
            <person name="Oberhansli S."/>
        </authorList>
    </citation>
    <scope>NUCLEOTIDE SEQUENCE</scope>
    <source>
        <strain evidence="1">Ena-SAMPLE-TAB-26-04-2022-14:26:32:270-5432</strain>
    </source>
</reference>
<dbReference type="EMBL" id="CALYLO010000004">
    <property type="protein sequence ID" value="CAH8245917.1"/>
    <property type="molecule type" value="Genomic_DNA"/>
</dbReference>
<sequence length="73" mass="8557">MKEDIDFIARQLDLHLAQMHPVLFQSVAEGVPADMRDGDINEDGWVRWKCIPSFITAEESRNWRRNSLSLFRP</sequence>
<keyword evidence="2" id="KW-1185">Reference proteome</keyword>
<evidence type="ECO:0000313" key="1">
    <source>
        <dbReference type="EMBL" id="CAH8245917.1"/>
    </source>
</evidence>
<name>A0ABN8U877_9BACL</name>
<evidence type="ECO:0000313" key="2">
    <source>
        <dbReference type="Proteomes" id="UP001154322"/>
    </source>
</evidence>
<organism evidence="1 2">
    <name type="scientific">Paenibacillus melissococcoides</name>
    <dbReference type="NCBI Taxonomy" id="2912268"/>
    <lineage>
        <taxon>Bacteria</taxon>
        <taxon>Bacillati</taxon>
        <taxon>Bacillota</taxon>
        <taxon>Bacilli</taxon>
        <taxon>Bacillales</taxon>
        <taxon>Paenibacillaceae</taxon>
        <taxon>Paenibacillus</taxon>
    </lineage>
</organism>
<dbReference type="RefSeq" id="WP_213426735.1">
    <property type="nucleotide sequence ID" value="NZ_AP031286.1"/>
</dbReference>
<gene>
    <name evidence="1" type="ORF">WJ0W_003152</name>
</gene>
<accession>A0ABN8U877</accession>
<proteinExistence type="predicted"/>